<accession>X1SRG1</accession>
<organism evidence="1">
    <name type="scientific">marine sediment metagenome</name>
    <dbReference type="NCBI Taxonomy" id="412755"/>
    <lineage>
        <taxon>unclassified sequences</taxon>
        <taxon>metagenomes</taxon>
        <taxon>ecological metagenomes</taxon>
    </lineage>
</organism>
<sequence length="38" mass="4608">NSFQDQSLWDMIQKEAMVEQYWVKFDEDGNMQLKLALQ</sequence>
<dbReference type="AlphaFoldDB" id="X1SRG1"/>
<reference evidence="1" key="1">
    <citation type="journal article" date="2014" name="Front. Microbiol.">
        <title>High frequency of phylogenetically diverse reductive dehalogenase-homologous genes in deep subseafloor sedimentary metagenomes.</title>
        <authorList>
            <person name="Kawai M."/>
            <person name="Futagami T."/>
            <person name="Toyoda A."/>
            <person name="Takaki Y."/>
            <person name="Nishi S."/>
            <person name="Hori S."/>
            <person name="Arai W."/>
            <person name="Tsubouchi T."/>
            <person name="Morono Y."/>
            <person name="Uchiyama I."/>
            <person name="Ito T."/>
            <person name="Fujiyama A."/>
            <person name="Inagaki F."/>
            <person name="Takami H."/>
        </authorList>
    </citation>
    <scope>NUCLEOTIDE SEQUENCE</scope>
    <source>
        <strain evidence="1">Expedition CK06-06</strain>
    </source>
</reference>
<feature type="non-terminal residue" evidence="1">
    <location>
        <position position="1"/>
    </location>
</feature>
<gene>
    <name evidence="1" type="ORF">S12H4_31152</name>
</gene>
<evidence type="ECO:0000313" key="1">
    <source>
        <dbReference type="EMBL" id="GAI95667.1"/>
    </source>
</evidence>
<dbReference type="EMBL" id="BARW01018160">
    <property type="protein sequence ID" value="GAI95667.1"/>
    <property type="molecule type" value="Genomic_DNA"/>
</dbReference>
<comment type="caution">
    <text evidence="1">The sequence shown here is derived from an EMBL/GenBank/DDBJ whole genome shotgun (WGS) entry which is preliminary data.</text>
</comment>
<protein>
    <submittedName>
        <fullName evidence="1">Uncharacterized protein</fullName>
    </submittedName>
</protein>
<name>X1SRG1_9ZZZZ</name>
<proteinExistence type="predicted"/>